<evidence type="ECO:0000313" key="3">
    <source>
        <dbReference type="Proteomes" id="UP000509222"/>
    </source>
</evidence>
<gene>
    <name evidence="2" type="ORF">HF394_17195</name>
</gene>
<dbReference type="SUPFAM" id="SSF50129">
    <property type="entry name" value="GroES-like"/>
    <property type="match status" value="1"/>
</dbReference>
<reference evidence="3" key="2">
    <citation type="submission" date="2020-06" db="EMBL/GenBank/DDBJ databases">
        <title>Isolation of Planomicrobium glaciei.</title>
        <authorList>
            <person name="Malisova L."/>
            <person name="Safrankova R."/>
            <person name="Jakubu V."/>
            <person name="Spanelova P."/>
        </authorList>
    </citation>
    <scope>NUCLEOTIDE SEQUENCE [LARGE SCALE GENOMIC DNA]</scope>
    <source>
        <strain evidence="3">NRL-ATB46093</strain>
    </source>
</reference>
<dbReference type="InterPro" id="IPR013154">
    <property type="entry name" value="ADH-like_N"/>
</dbReference>
<dbReference type="SMART" id="SM00829">
    <property type="entry name" value="PKS_ER"/>
    <property type="match status" value="1"/>
</dbReference>
<keyword evidence="3" id="KW-1185">Reference proteome</keyword>
<sequence length="322" mass="34936">MKALVATKYGLPDILRFKEVKKPSPNDNEVLIKVCAASVNSWDWDLLRGKPLLTRLGGIFTPQYQILGADIAGQVIAVGKNVKRLLPGDEVFGDISGAGWGGFAEYVCVGEDALALKSAHMTNKQAAAIPQAAVLALQGLRYKGRISNGQKVLLNGAGGGVGTFALQIAKSFGAEVTAVDNSEKLAMLRSIGADHDMDYTKENFTENGQQYDLILDVVAHRSIFDCKRSLKPKGRYVVIGGTTARIIQFAFLGPLVSRMTKKKMGILIHLPNQQDLNVIKELFEKGKIVPVIDKSYPLFQAADALRYFGEGQVKGKVVITMD</sequence>
<evidence type="ECO:0000313" key="2">
    <source>
        <dbReference type="EMBL" id="QKX52170.1"/>
    </source>
</evidence>
<dbReference type="InterPro" id="IPR052733">
    <property type="entry name" value="Chloroplast_QOR"/>
</dbReference>
<dbReference type="PANTHER" id="PTHR44013">
    <property type="entry name" value="ZINC-TYPE ALCOHOL DEHYDROGENASE-LIKE PROTEIN C16A3.02C"/>
    <property type="match status" value="1"/>
</dbReference>
<dbReference type="EMBL" id="CP051177">
    <property type="protein sequence ID" value="QKX52170.1"/>
    <property type="molecule type" value="Genomic_DNA"/>
</dbReference>
<dbReference type="PROSITE" id="PS01162">
    <property type="entry name" value="QOR_ZETA_CRYSTAL"/>
    <property type="match status" value="1"/>
</dbReference>
<dbReference type="RefSeq" id="WP_051413697.1">
    <property type="nucleotide sequence ID" value="NZ_CP051177.1"/>
</dbReference>
<dbReference type="InterPro" id="IPR002364">
    <property type="entry name" value="Quin_OxRdtase/zeta-crystal_CS"/>
</dbReference>
<protein>
    <submittedName>
        <fullName evidence="2">NAD(P)-dependent alcohol dehydrogenase</fullName>
    </submittedName>
</protein>
<dbReference type="Pfam" id="PF13602">
    <property type="entry name" value="ADH_zinc_N_2"/>
    <property type="match status" value="1"/>
</dbReference>
<dbReference type="Pfam" id="PF08240">
    <property type="entry name" value="ADH_N"/>
    <property type="match status" value="1"/>
</dbReference>
<dbReference type="InterPro" id="IPR020843">
    <property type="entry name" value="ER"/>
</dbReference>
<accession>A0A7H8QDZ4</accession>
<dbReference type="InterPro" id="IPR036291">
    <property type="entry name" value="NAD(P)-bd_dom_sf"/>
</dbReference>
<evidence type="ECO:0000259" key="1">
    <source>
        <dbReference type="SMART" id="SM00829"/>
    </source>
</evidence>
<reference evidence="2 3" key="1">
    <citation type="submission" date="2020-04" db="EMBL/GenBank/DDBJ databases">
        <authorList>
            <person name="Pajer P."/>
            <person name="Broz P."/>
        </authorList>
    </citation>
    <scope>NUCLEOTIDE SEQUENCE [LARGE SCALE GENOMIC DNA]</scope>
    <source>
        <strain evidence="3">NRL-ATB46093</strain>
    </source>
</reference>
<name>A0A7H8QDZ4_9BACL</name>
<dbReference type="Gene3D" id="3.40.50.720">
    <property type="entry name" value="NAD(P)-binding Rossmann-like Domain"/>
    <property type="match status" value="1"/>
</dbReference>
<dbReference type="Gene3D" id="3.90.180.10">
    <property type="entry name" value="Medium-chain alcohol dehydrogenases, catalytic domain"/>
    <property type="match status" value="1"/>
</dbReference>
<dbReference type="InterPro" id="IPR011032">
    <property type="entry name" value="GroES-like_sf"/>
</dbReference>
<dbReference type="PANTHER" id="PTHR44013:SF1">
    <property type="entry name" value="ZINC-TYPE ALCOHOL DEHYDROGENASE-LIKE PROTEIN C16A3.02C"/>
    <property type="match status" value="1"/>
</dbReference>
<dbReference type="GO" id="GO:0008270">
    <property type="term" value="F:zinc ion binding"/>
    <property type="evidence" value="ECO:0007669"/>
    <property type="project" value="InterPro"/>
</dbReference>
<dbReference type="SUPFAM" id="SSF51735">
    <property type="entry name" value="NAD(P)-binding Rossmann-fold domains"/>
    <property type="match status" value="1"/>
</dbReference>
<dbReference type="Proteomes" id="UP000509222">
    <property type="component" value="Chromosome"/>
</dbReference>
<feature type="domain" description="Enoyl reductase (ER)" evidence="1">
    <location>
        <begin position="10"/>
        <end position="319"/>
    </location>
</feature>
<dbReference type="AlphaFoldDB" id="A0A7H8QDZ4"/>
<dbReference type="GO" id="GO:0016491">
    <property type="term" value="F:oxidoreductase activity"/>
    <property type="evidence" value="ECO:0007669"/>
    <property type="project" value="InterPro"/>
</dbReference>
<organism evidence="2 3">
    <name type="scientific">Planococcus glaciei</name>
    <dbReference type="NCBI Taxonomy" id="459472"/>
    <lineage>
        <taxon>Bacteria</taxon>
        <taxon>Bacillati</taxon>
        <taxon>Bacillota</taxon>
        <taxon>Bacilli</taxon>
        <taxon>Bacillales</taxon>
        <taxon>Caryophanaceae</taxon>
        <taxon>Planococcus</taxon>
    </lineage>
</organism>
<dbReference type="CDD" id="cd08267">
    <property type="entry name" value="MDR1"/>
    <property type="match status" value="1"/>
</dbReference>
<proteinExistence type="predicted"/>